<dbReference type="PANTHER" id="PTHR30055">
    <property type="entry name" value="HTH-TYPE TRANSCRIPTIONAL REGULATOR RUTR"/>
    <property type="match status" value="1"/>
</dbReference>
<feature type="region of interest" description="Disordered" evidence="5">
    <location>
        <begin position="1"/>
        <end position="38"/>
    </location>
</feature>
<evidence type="ECO:0000256" key="5">
    <source>
        <dbReference type="SAM" id="MobiDB-lite"/>
    </source>
</evidence>
<sequence>MSAGTFEPTQQEPTAEKDGTMPLASQPVGRRERNKQQKLDRITAAARELFAERGVDEVTTQEIADKADIGAGTLFLYAKTKGELLLLVQNSTYADALAQGRSAAESIPDVLDAVMAIVRPVVECNRKQIDNGRTYLREIVFGDPEEPHHRDALVLTVQTEKAIADVLRRDERISSDDAATLAHIVSAIMFVSMAATINIANPVHNVVQEIRDQVRVLLPG</sequence>
<feature type="domain" description="HTH tetR-type" evidence="6">
    <location>
        <begin position="36"/>
        <end position="96"/>
    </location>
</feature>
<organism evidence="7 8">
    <name type="scientific">Kribbella orskensis</name>
    <dbReference type="NCBI Taxonomy" id="2512216"/>
    <lineage>
        <taxon>Bacteria</taxon>
        <taxon>Bacillati</taxon>
        <taxon>Actinomycetota</taxon>
        <taxon>Actinomycetes</taxon>
        <taxon>Propionibacteriales</taxon>
        <taxon>Kribbellaceae</taxon>
        <taxon>Kribbella</taxon>
    </lineage>
</organism>
<dbReference type="SUPFAM" id="SSF46689">
    <property type="entry name" value="Homeodomain-like"/>
    <property type="match status" value="1"/>
</dbReference>
<name>A0ABY2BR05_9ACTN</name>
<dbReference type="PROSITE" id="PS50977">
    <property type="entry name" value="HTH_TETR_2"/>
    <property type="match status" value="1"/>
</dbReference>
<dbReference type="PANTHER" id="PTHR30055:SF234">
    <property type="entry name" value="HTH-TYPE TRANSCRIPTIONAL REGULATOR BETI"/>
    <property type="match status" value="1"/>
</dbReference>
<gene>
    <name evidence="7" type="ORF">EV644_10239</name>
</gene>
<comment type="caution">
    <text evidence="7">The sequence shown here is derived from an EMBL/GenBank/DDBJ whole genome shotgun (WGS) entry which is preliminary data.</text>
</comment>
<evidence type="ECO:0000313" key="8">
    <source>
        <dbReference type="Proteomes" id="UP000295818"/>
    </source>
</evidence>
<dbReference type="Pfam" id="PF00440">
    <property type="entry name" value="TetR_N"/>
    <property type="match status" value="1"/>
</dbReference>
<keyword evidence="3" id="KW-0804">Transcription</keyword>
<dbReference type="PRINTS" id="PR00455">
    <property type="entry name" value="HTHTETR"/>
</dbReference>
<evidence type="ECO:0000259" key="6">
    <source>
        <dbReference type="PROSITE" id="PS50977"/>
    </source>
</evidence>
<evidence type="ECO:0000256" key="2">
    <source>
        <dbReference type="ARBA" id="ARBA00023125"/>
    </source>
</evidence>
<evidence type="ECO:0000256" key="4">
    <source>
        <dbReference type="PROSITE-ProRule" id="PRU00335"/>
    </source>
</evidence>
<dbReference type="InterPro" id="IPR009057">
    <property type="entry name" value="Homeodomain-like_sf"/>
</dbReference>
<proteinExistence type="predicted"/>
<evidence type="ECO:0000256" key="1">
    <source>
        <dbReference type="ARBA" id="ARBA00023015"/>
    </source>
</evidence>
<dbReference type="EMBL" id="SLWM01000002">
    <property type="protein sequence ID" value="TCO29322.1"/>
    <property type="molecule type" value="Genomic_DNA"/>
</dbReference>
<reference evidence="7 8" key="1">
    <citation type="journal article" date="2015" name="Stand. Genomic Sci.">
        <title>Genomic Encyclopedia of Bacterial and Archaeal Type Strains, Phase III: the genomes of soil and plant-associated and newly described type strains.</title>
        <authorList>
            <person name="Whitman W.B."/>
            <person name="Woyke T."/>
            <person name="Klenk H.P."/>
            <person name="Zhou Y."/>
            <person name="Lilburn T.G."/>
            <person name="Beck B.J."/>
            <person name="De Vos P."/>
            <person name="Vandamme P."/>
            <person name="Eisen J.A."/>
            <person name="Garrity G."/>
            <person name="Hugenholtz P."/>
            <person name="Kyrpides N.C."/>
        </authorList>
    </citation>
    <scope>NUCLEOTIDE SEQUENCE [LARGE SCALE GENOMIC DNA]</scope>
    <source>
        <strain evidence="7 8">VKM Ac-2538</strain>
    </source>
</reference>
<dbReference type="InterPro" id="IPR050109">
    <property type="entry name" value="HTH-type_TetR-like_transc_reg"/>
</dbReference>
<keyword evidence="8" id="KW-1185">Reference proteome</keyword>
<evidence type="ECO:0000256" key="3">
    <source>
        <dbReference type="ARBA" id="ARBA00023163"/>
    </source>
</evidence>
<accession>A0ABY2BR05</accession>
<evidence type="ECO:0000313" key="7">
    <source>
        <dbReference type="EMBL" id="TCO29322.1"/>
    </source>
</evidence>
<protein>
    <submittedName>
        <fullName evidence="7">TetR family transcriptional regulator</fullName>
    </submittedName>
</protein>
<dbReference type="InterPro" id="IPR001647">
    <property type="entry name" value="HTH_TetR"/>
</dbReference>
<dbReference type="Proteomes" id="UP000295818">
    <property type="component" value="Unassembled WGS sequence"/>
</dbReference>
<feature type="compositionally biased region" description="Basic and acidic residues" evidence="5">
    <location>
        <begin position="29"/>
        <end position="38"/>
    </location>
</feature>
<dbReference type="Gene3D" id="1.10.357.10">
    <property type="entry name" value="Tetracycline Repressor, domain 2"/>
    <property type="match status" value="1"/>
</dbReference>
<feature type="DNA-binding region" description="H-T-H motif" evidence="4">
    <location>
        <begin position="59"/>
        <end position="78"/>
    </location>
</feature>
<keyword evidence="2 4" id="KW-0238">DNA-binding</keyword>
<keyword evidence="1" id="KW-0805">Transcription regulation</keyword>